<evidence type="ECO:0000256" key="1">
    <source>
        <dbReference type="SAM" id="Phobius"/>
    </source>
</evidence>
<evidence type="ECO:0000313" key="2">
    <source>
        <dbReference type="EMBL" id="MBW4660337.1"/>
    </source>
</evidence>
<proteinExistence type="predicted"/>
<feature type="transmembrane region" description="Helical" evidence="1">
    <location>
        <begin position="179"/>
        <end position="197"/>
    </location>
</feature>
<evidence type="ECO:0000313" key="3">
    <source>
        <dbReference type="Proteomes" id="UP000757435"/>
    </source>
</evidence>
<reference evidence="2" key="2">
    <citation type="journal article" date="2022" name="Microbiol. Resour. Announc.">
        <title>Metagenome Sequencing to Explore Phylogenomics of Terrestrial Cyanobacteria.</title>
        <authorList>
            <person name="Ward R.D."/>
            <person name="Stajich J.E."/>
            <person name="Johansen J.R."/>
            <person name="Huntemann M."/>
            <person name="Clum A."/>
            <person name="Foster B."/>
            <person name="Foster B."/>
            <person name="Roux S."/>
            <person name="Palaniappan K."/>
            <person name="Varghese N."/>
            <person name="Mukherjee S."/>
            <person name="Reddy T.B.K."/>
            <person name="Daum C."/>
            <person name="Copeland A."/>
            <person name="Chen I.A."/>
            <person name="Ivanova N.N."/>
            <person name="Kyrpides N.C."/>
            <person name="Shapiro N."/>
            <person name="Eloe-Fadrosh E.A."/>
            <person name="Pietrasiak N."/>
        </authorList>
    </citation>
    <scope>NUCLEOTIDE SEQUENCE</scope>
    <source>
        <strain evidence="2">UHER 2000/2452</strain>
    </source>
</reference>
<keyword evidence="1" id="KW-0812">Transmembrane</keyword>
<keyword evidence="1" id="KW-0472">Membrane</keyword>
<feature type="transmembrane region" description="Helical" evidence="1">
    <location>
        <begin position="142"/>
        <end position="159"/>
    </location>
</feature>
<comment type="caution">
    <text evidence="2">The sequence shown here is derived from an EMBL/GenBank/DDBJ whole genome shotgun (WGS) entry which is preliminary data.</text>
</comment>
<gene>
    <name evidence="2" type="ORF">KME15_16810</name>
</gene>
<reference evidence="2" key="1">
    <citation type="submission" date="2021-05" db="EMBL/GenBank/DDBJ databases">
        <authorList>
            <person name="Pietrasiak N."/>
            <person name="Ward R."/>
            <person name="Stajich J.E."/>
            <person name="Kurbessoian T."/>
        </authorList>
    </citation>
    <scope>NUCLEOTIDE SEQUENCE</scope>
    <source>
        <strain evidence="2">UHER 2000/2452</strain>
    </source>
</reference>
<accession>A0A951UNE5</accession>
<dbReference type="Proteomes" id="UP000757435">
    <property type="component" value="Unassembled WGS sequence"/>
</dbReference>
<keyword evidence="1" id="KW-1133">Transmembrane helix</keyword>
<dbReference type="InterPro" id="IPR010390">
    <property type="entry name" value="ABC-2_transporter-like"/>
</dbReference>
<feature type="transmembrane region" description="Helical" evidence="1">
    <location>
        <begin position="232"/>
        <end position="250"/>
    </location>
</feature>
<dbReference type="Pfam" id="PF06182">
    <property type="entry name" value="ABC2_membrane_6"/>
    <property type="match status" value="1"/>
</dbReference>
<dbReference type="PANTHER" id="PTHR36832:SF1">
    <property type="entry name" value="SLR1174 PROTEIN"/>
    <property type="match status" value="1"/>
</dbReference>
<name>A0A951UNE5_9CYAN</name>
<dbReference type="EMBL" id="JAHHHD010000020">
    <property type="protein sequence ID" value="MBW4660337.1"/>
    <property type="molecule type" value="Genomic_DNA"/>
</dbReference>
<feature type="transmembrane region" description="Helical" evidence="1">
    <location>
        <begin position="59"/>
        <end position="79"/>
    </location>
</feature>
<dbReference type="AlphaFoldDB" id="A0A951UNE5"/>
<protein>
    <submittedName>
        <fullName evidence="2">ABC-2 family transporter protein</fullName>
    </submittedName>
</protein>
<dbReference type="PANTHER" id="PTHR36832">
    <property type="entry name" value="SLR1174 PROTEIN-RELATED"/>
    <property type="match status" value="1"/>
</dbReference>
<organism evidence="2 3">
    <name type="scientific">Drouetiella hepatica Uher 2000/2452</name>
    <dbReference type="NCBI Taxonomy" id="904376"/>
    <lineage>
        <taxon>Bacteria</taxon>
        <taxon>Bacillati</taxon>
        <taxon>Cyanobacteriota</taxon>
        <taxon>Cyanophyceae</taxon>
        <taxon>Oculatellales</taxon>
        <taxon>Oculatellaceae</taxon>
        <taxon>Drouetiella</taxon>
    </lineage>
</organism>
<sequence>MNRVLHIAKTLLLTYYAYMLEYRAELFFWVLSGSLPIILMGVWTEAAKGGGFGLSPLDFTRYFIAVFFVRQFTIVWVIWEFEREIVEGKLSFRLLQPLDPGWHHFASHVAERFARLPFAAILMALFFLLYPQAVWIPSLSNSLLCLVAVTLAFTLRFVSQYTFAMMAFWIERANAIESFWFLFYLFLSGLIAPLEVFPPIVRQVVLWTPFPYLINFPASILVGLPVNLSQGFLVTLSWIGLFFVANRWLWRKGLRQYSGMGA</sequence>
<feature type="transmembrane region" description="Helical" evidence="1">
    <location>
        <begin position="113"/>
        <end position="130"/>
    </location>
</feature>
<feature type="transmembrane region" description="Helical" evidence="1">
    <location>
        <begin position="26"/>
        <end position="47"/>
    </location>
</feature>